<feature type="chain" id="PRO_5015185506" evidence="1">
    <location>
        <begin position="27"/>
        <end position="65"/>
    </location>
</feature>
<reference evidence="2" key="1">
    <citation type="submission" date="2018-02" db="EMBL/GenBank/DDBJ databases">
        <title>Rhizophora mucronata_Transcriptome.</title>
        <authorList>
            <person name="Meera S.P."/>
            <person name="Sreeshan A."/>
            <person name="Augustine A."/>
        </authorList>
    </citation>
    <scope>NUCLEOTIDE SEQUENCE</scope>
    <source>
        <tissue evidence="2">Leaf</tissue>
    </source>
</reference>
<dbReference type="EMBL" id="GGEC01053336">
    <property type="protein sequence ID" value="MBX33820.1"/>
    <property type="molecule type" value="Transcribed_RNA"/>
</dbReference>
<evidence type="ECO:0000313" key="2">
    <source>
        <dbReference type="EMBL" id="MBX33820.1"/>
    </source>
</evidence>
<feature type="signal peptide" evidence="1">
    <location>
        <begin position="1"/>
        <end position="26"/>
    </location>
</feature>
<organism evidence="2">
    <name type="scientific">Rhizophora mucronata</name>
    <name type="common">Asiatic mangrove</name>
    <dbReference type="NCBI Taxonomy" id="61149"/>
    <lineage>
        <taxon>Eukaryota</taxon>
        <taxon>Viridiplantae</taxon>
        <taxon>Streptophyta</taxon>
        <taxon>Embryophyta</taxon>
        <taxon>Tracheophyta</taxon>
        <taxon>Spermatophyta</taxon>
        <taxon>Magnoliopsida</taxon>
        <taxon>eudicotyledons</taxon>
        <taxon>Gunneridae</taxon>
        <taxon>Pentapetalae</taxon>
        <taxon>rosids</taxon>
        <taxon>fabids</taxon>
        <taxon>Malpighiales</taxon>
        <taxon>Rhizophoraceae</taxon>
        <taxon>Rhizophora</taxon>
    </lineage>
</organism>
<sequence length="65" mass="7207">MPTGLELAIILKFLLLYLFKVRDVSYRPPGTQISLLSGVSFSLPEKRCLLVPNLLVCENLLSSVS</sequence>
<keyword evidence="1" id="KW-0732">Signal</keyword>
<protein>
    <submittedName>
        <fullName evidence="2">ABC transporter I family member 11ic isoform X2</fullName>
    </submittedName>
</protein>
<evidence type="ECO:0000256" key="1">
    <source>
        <dbReference type="SAM" id="SignalP"/>
    </source>
</evidence>
<proteinExistence type="predicted"/>
<accession>A0A2P2MUC1</accession>
<dbReference type="AlphaFoldDB" id="A0A2P2MUC1"/>
<name>A0A2P2MUC1_RHIMU</name>